<dbReference type="Proteomes" id="UP001596337">
    <property type="component" value="Unassembled WGS sequence"/>
</dbReference>
<protein>
    <submittedName>
        <fullName evidence="2">Uncharacterized protein</fullName>
    </submittedName>
</protein>
<reference evidence="3" key="1">
    <citation type="journal article" date="2019" name="Int. J. Syst. Evol. Microbiol.">
        <title>The Global Catalogue of Microorganisms (GCM) 10K type strain sequencing project: providing services to taxonomists for standard genome sequencing and annotation.</title>
        <authorList>
            <consortium name="The Broad Institute Genomics Platform"/>
            <consortium name="The Broad Institute Genome Sequencing Center for Infectious Disease"/>
            <person name="Wu L."/>
            <person name="Ma J."/>
        </authorList>
    </citation>
    <scope>NUCLEOTIDE SEQUENCE [LARGE SCALE GENOMIC DNA]</scope>
    <source>
        <strain evidence="3">KCTC 32255</strain>
    </source>
</reference>
<name>A0ABW2BVP6_9PSEU</name>
<gene>
    <name evidence="2" type="ORF">ACFQGD_08065</name>
</gene>
<proteinExistence type="predicted"/>
<feature type="region of interest" description="Disordered" evidence="1">
    <location>
        <begin position="1"/>
        <end position="38"/>
    </location>
</feature>
<dbReference type="RefSeq" id="WP_345394550.1">
    <property type="nucleotide sequence ID" value="NZ_BAABLA010000022.1"/>
</dbReference>
<dbReference type="EMBL" id="JBHSXX010000001">
    <property type="protein sequence ID" value="MFC6867100.1"/>
    <property type="molecule type" value="Genomic_DNA"/>
</dbReference>
<keyword evidence="3" id="KW-1185">Reference proteome</keyword>
<feature type="compositionally biased region" description="Basic and acidic residues" evidence="1">
    <location>
        <begin position="15"/>
        <end position="38"/>
    </location>
</feature>
<comment type="caution">
    <text evidence="2">The sequence shown here is derived from an EMBL/GenBank/DDBJ whole genome shotgun (WGS) entry which is preliminary data.</text>
</comment>
<evidence type="ECO:0000313" key="3">
    <source>
        <dbReference type="Proteomes" id="UP001596337"/>
    </source>
</evidence>
<organism evidence="2 3">
    <name type="scientific">Haloechinothrix salitolerans</name>
    <dbReference type="NCBI Taxonomy" id="926830"/>
    <lineage>
        <taxon>Bacteria</taxon>
        <taxon>Bacillati</taxon>
        <taxon>Actinomycetota</taxon>
        <taxon>Actinomycetes</taxon>
        <taxon>Pseudonocardiales</taxon>
        <taxon>Pseudonocardiaceae</taxon>
        <taxon>Haloechinothrix</taxon>
    </lineage>
</organism>
<accession>A0ABW2BVP6</accession>
<evidence type="ECO:0000313" key="2">
    <source>
        <dbReference type="EMBL" id="MFC6867100.1"/>
    </source>
</evidence>
<evidence type="ECO:0000256" key="1">
    <source>
        <dbReference type="SAM" id="MobiDB-lite"/>
    </source>
</evidence>
<sequence length="115" mass="13223">MNAFSHRARNTTTSRGRDDEHPAWCANHHSDDDRGSDRDCVSAWERQIRLAHGQWRALVVHLHQPYGTDAPRVVLTPNSTNHPACHEFSRDEAKAVSRVLLEAVFRLERTDHHAR</sequence>